<evidence type="ECO:0000256" key="1">
    <source>
        <dbReference type="ARBA" id="ARBA00022670"/>
    </source>
</evidence>
<feature type="transmembrane region" description="Helical" evidence="7">
    <location>
        <begin position="152"/>
        <end position="175"/>
    </location>
</feature>
<evidence type="ECO:0000313" key="11">
    <source>
        <dbReference type="Proteomes" id="UP001367771"/>
    </source>
</evidence>
<dbReference type="PANTHER" id="PTHR22726:SF1">
    <property type="entry name" value="METALLOENDOPEPTIDASE OMA1, MITOCHONDRIAL"/>
    <property type="match status" value="1"/>
</dbReference>
<dbReference type="InterPro" id="IPR001915">
    <property type="entry name" value="Peptidase_M48"/>
</dbReference>
<keyword evidence="7" id="KW-0472">Membrane</keyword>
<keyword evidence="1 6" id="KW-0645">Protease</keyword>
<gene>
    <name evidence="10" type="ORF">V8201_08635</name>
</gene>
<name>A0ABU8H2D7_9SPHN</name>
<keyword evidence="7" id="KW-1133">Transmembrane helix</keyword>
<proteinExistence type="inferred from homology"/>
<keyword evidence="4 6" id="KW-0862">Zinc</keyword>
<keyword evidence="5 6" id="KW-0482">Metalloprotease</keyword>
<reference evidence="10 11" key="1">
    <citation type="journal article" date="2013" name="Int. J. Syst. Evol. Microbiol.">
        <title>Sphingomonas kyungheensis sp. nov., a bacterium with ginsenoside-converting activity isolated from soil of a ginseng field.</title>
        <authorList>
            <person name="Son H.M."/>
            <person name="Yang J.E."/>
            <person name="Park Y."/>
            <person name="Han C.K."/>
            <person name="Kim S.G."/>
            <person name="Kook M."/>
            <person name="Yi T.H."/>
        </authorList>
    </citation>
    <scope>NUCLEOTIDE SEQUENCE [LARGE SCALE GENOMIC DNA]</scope>
    <source>
        <strain evidence="10 11">LMG 26582</strain>
    </source>
</reference>
<keyword evidence="11" id="KW-1185">Reference proteome</keyword>
<sequence>MRRLIVPLLAAALCAAPVQAARETLPLPPFTTAYQPTTVDERGLWMEADEDERRMRDAPEVIRDPALNAYAREVLCRTVGPARCAAIRLYIVRIPMFNATTYANGMMTLWSGALLRLHSEAELAAMFGHEFSHFELRHTLTGFQRRRSGSDLLAWAGLLGAGGIALPTMVVGGFYRFSRAQEAAADMLGFRYLTAAGYVVTAPADLWTRVMAEQDATEIGRYRKPNQRYVAGFFDTHPTELTRATYLRAAAAQIGGGGVDEAARFRAAIAPWLPRLLGDQIKRNDFGGSEYLLNQLAVDGWTTPLLFARGELYRERGNPRDLSAAAGFYREAITHGDAPAEAYRGLGLALLRSGQVEAGKAALRDYLARRADAGDAAMIATLIAG</sequence>
<evidence type="ECO:0000256" key="4">
    <source>
        <dbReference type="ARBA" id="ARBA00022833"/>
    </source>
</evidence>
<keyword evidence="7" id="KW-0812">Transmembrane</keyword>
<keyword evidence="8" id="KW-0732">Signal</keyword>
<dbReference type="Pfam" id="PF01435">
    <property type="entry name" value="Peptidase_M48"/>
    <property type="match status" value="1"/>
</dbReference>
<feature type="chain" id="PRO_5046041587" evidence="8">
    <location>
        <begin position="21"/>
        <end position="385"/>
    </location>
</feature>
<evidence type="ECO:0000256" key="3">
    <source>
        <dbReference type="ARBA" id="ARBA00022801"/>
    </source>
</evidence>
<evidence type="ECO:0000259" key="9">
    <source>
        <dbReference type="Pfam" id="PF01435"/>
    </source>
</evidence>
<dbReference type="Gene3D" id="3.30.2010.10">
    <property type="entry name" value="Metalloproteases ('zincins'), catalytic domain"/>
    <property type="match status" value="1"/>
</dbReference>
<evidence type="ECO:0000256" key="5">
    <source>
        <dbReference type="ARBA" id="ARBA00023049"/>
    </source>
</evidence>
<evidence type="ECO:0000256" key="6">
    <source>
        <dbReference type="RuleBase" id="RU003983"/>
    </source>
</evidence>
<dbReference type="CDD" id="cd07324">
    <property type="entry name" value="M48C_Oma1-like"/>
    <property type="match status" value="1"/>
</dbReference>
<dbReference type="Gene3D" id="1.25.40.10">
    <property type="entry name" value="Tetratricopeptide repeat domain"/>
    <property type="match status" value="1"/>
</dbReference>
<dbReference type="Proteomes" id="UP001367771">
    <property type="component" value="Unassembled WGS sequence"/>
</dbReference>
<dbReference type="InterPro" id="IPR011990">
    <property type="entry name" value="TPR-like_helical_dom_sf"/>
</dbReference>
<keyword evidence="2" id="KW-0479">Metal-binding</keyword>
<feature type="signal peptide" evidence="8">
    <location>
        <begin position="1"/>
        <end position="20"/>
    </location>
</feature>
<organism evidence="10 11">
    <name type="scientific">Sphingomonas kyungheensis</name>
    <dbReference type="NCBI Taxonomy" id="1069987"/>
    <lineage>
        <taxon>Bacteria</taxon>
        <taxon>Pseudomonadati</taxon>
        <taxon>Pseudomonadota</taxon>
        <taxon>Alphaproteobacteria</taxon>
        <taxon>Sphingomonadales</taxon>
        <taxon>Sphingomonadaceae</taxon>
        <taxon>Sphingomonas</taxon>
    </lineage>
</organism>
<comment type="similarity">
    <text evidence="6">Belongs to the peptidase M48 family.</text>
</comment>
<comment type="cofactor">
    <cofactor evidence="6">
        <name>Zn(2+)</name>
        <dbReference type="ChEBI" id="CHEBI:29105"/>
    </cofactor>
    <text evidence="6">Binds 1 zinc ion per subunit.</text>
</comment>
<comment type="caution">
    <text evidence="10">The sequence shown here is derived from an EMBL/GenBank/DDBJ whole genome shotgun (WGS) entry which is preliminary data.</text>
</comment>
<evidence type="ECO:0000256" key="7">
    <source>
        <dbReference type="SAM" id="Phobius"/>
    </source>
</evidence>
<dbReference type="RefSeq" id="WP_336545025.1">
    <property type="nucleotide sequence ID" value="NZ_JBBBDM010000003.1"/>
</dbReference>
<evidence type="ECO:0000256" key="2">
    <source>
        <dbReference type="ARBA" id="ARBA00022723"/>
    </source>
</evidence>
<keyword evidence="3 6" id="KW-0378">Hydrolase</keyword>
<feature type="domain" description="Peptidase M48" evidence="9">
    <location>
        <begin position="92"/>
        <end position="249"/>
    </location>
</feature>
<evidence type="ECO:0000256" key="8">
    <source>
        <dbReference type="SAM" id="SignalP"/>
    </source>
</evidence>
<dbReference type="EMBL" id="JBBBDM010000003">
    <property type="protein sequence ID" value="MEI5687141.1"/>
    <property type="molecule type" value="Genomic_DNA"/>
</dbReference>
<accession>A0ABU8H2D7</accession>
<evidence type="ECO:0000313" key="10">
    <source>
        <dbReference type="EMBL" id="MEI5687141.1"/>
    </source>
</evidence>
<protein>
    <submittedName>
        <fullName evidence="10">M48 family metallopeptidase</fullName>
    </submittedName>
</protein>
<dbReference type="InterPro" id="IPR051156">
    <property type="entry name" value="Mito/Outer_Membr_Metalloprot"/>
</dbReference>
<dbReference type="PANTHER" id="PTHR22726">
    <property type="entry name" value="METALLOENDOPEPTIDASE OMA1"/>
    <property type="match status" value="1"/>
</dbReference>